<dbReference type="InterPro" id="IPR000160">
    <property type="entry name" value="GGDEF_dom"/>
</dbReference>
<feature type="domain" description="PAS" evidence="1">
    <location>
        <begin position="252"/>
        <end position="322"/>
    </location>
</feature>
<dbReference type="Proteomes" id="UP000490800">
    <property type="component" value="Unassembled WGS sequence"/>
</dbReference>
<dbReference type="NCBIfam" id="TIGR00229">
    <property type="entry name" value="sensory_box"/>
    <property type="match status" value="2"/>
</dbReference>
<dbReference type="InterPro" id="IPR043128">
    <property type="entry name" value="Rev_trsase/Diguanyl_cyclase"/>
</dbReference>
<dbReference type="InterPro" id="IPR000014">
    <property type="entry name" value="PAS"/>
</dbReference>
<dbReference type="PANTHER" id="PTHR44757">
    <property type="entry name" value="DIGUANYLATE CYCLASE DGCP"/>
    <property type="match status" value="1"/>
</dbReference>
<dbReference type="PROSITE" id="PS50887">
    <property type="entry name" value="GGDEF"/>
    <property type="match status" value="1"/>
</dbReference>
<feature type="domain" description="PAS" evidence="1">
    <location>
        <begin position="124"/>
        <end position="194"/>
    </location>
</feature>
<dbReference type="SMART" id="SM00086">
    <property type="entry name" value="PAC"/>
    <property type="match status" value="2"/>
</dbReference>
<keyword evidence="6" id="KW-1185">Reference proteome</keyword>
<dbReference type="Pfam" id="PF00563">
    <property type="entry name" value="EAL"/>
    <property type="match status" value="1"/>
</dbReference>
<dbReference type="Gene3D" id="3.30.70.270">
    <property type="match status" value="1"/>
</dbReference>
<dbReference type="PROSITE" id="PS50883">
    <property type="entry name" value="EAL"/>
    <property type="match status" value="1"/>
</dbReference>
<dbReference type="OrthoDB" id="9759607at2"/>
<evidence type="ECO:0000313" key="6">
    <source>
        <dbReference type="Proteomes" id="UP000490800"/>
    </source>
</evidence>
<dbReference type="InterPro" id="IPR052155">
    <property type="entry name" value="Biofilm_reg_signaling"/>
</dbReference>
<dbReference type="PROSITE" id="PS50113">
    <property type="entry name" value="PAC"/>
    <property type="match status" value="1"/>
</dbReference>
<organism evidence="5 6">
    <name type="scientific">Paenibacillus lutrae</name>
    <dbReference type="NCBI Taxonomy" id="2078573"/>
    <lineage>
        <taxon>Bacteria</taxon>
        <taxon>Bacillati</taxon>
        <taxon>Bacillota</taxon>
        <taxon>Bacilli</taxon>
        <taxon>Bacillales</taxon>
        <taxon>Paenibacillaceae</taxon>
        <taxon>Paenibacillus</taxon>
    </lineage>
</organism>
<dbReference type="PANTHER" id="PTHR44757:SF2">
    <property type="entry name" value="BIOFILM ARCHITECTURE MAINTENANCE PROTEIN MBAA"/>
    <property type="match status" value="1"/>
</dbReference>
<dbReference type="Pfam" id="PF00990">
    <property type="entry name" value="GGDEF"/>
    <property type="match status" value="1"/>
</dbReference>
<accession>A0A7X3FKD4</accession>
<dbReference type="InterPro" id="IPR035919">
    <property type="entry name" value="EAL_sf"/>
</dbReference>
<dbReference type="SUPFAM" id="SSF141868">
    <property type="entry name" value="EAL domain-like"/>
    <property type="match status" value="1"/>
</dbReference>
<evidence type="ECO:0000259" key="3">
    <source>
        <dbReference type="PROSITE" id="PS50883"/>
    </source>
</evidence>
<dbReference type="EMBL" id="RHLK01000011">
    <property type="protein sequence ID" value="MVP01301.1"/>
    <property type="molecule type" value="Genomic_DNA"/>
</dbReference>
<dbReference type="NCBIfam" id="TIGR00254">
    <property type="entry name" value="GGDEF"/>
    <property type="match status" value="1"/>
</dbReference>
<dbReference type="SUPFAM" id="SSF55785">
    <property type="entry name" value="PYP-like sensor domain (PAS domain)"/>
    <property type="match status" value="2"/>
</dbReference>
<sequence length="811" mass="90096">MRLASGAAALTSMPCSSGVSSRSLTRRTRIFLCSYFPSAVEVTSMTRLMTKRILFSYLIAVMSLQWGIELVGKEVFGDVPQAELMNGWIKLAALALACGLGSLLLFRRVEAAALAQAAQGEQEADDKIRATLDSIKDGYYETDIDGHFTFFSQSLSDLLGVSAEELGGSHYSAFMNETHAEKLRQTFEWVQQTDVPVNCVEWEVLGDGRPAKFVESSIVLINGIDGGAPSGFRGIIRDITERRDSEIELEESRNRYKSLYEHNPDLVCSFSLDGRLLSANPATETITGYDTSKLLGSECEPFMKQESVARTVLYFRRARNGESSSFEMAILHKKGHPVELQVRLVPIIVGGEVVGVFGIGKDITEQKISEQTINHLAYHDALTDLPNRRLFQEKLSLALKHAICSRQKLALMFLDLDRFKYINDSMGHNFGDQLLQIVAKRLTGCLQGQGMIARMGGDEFTILLPVVQGEEEVETLVRSIIQSINRPFMIAGQECSVTTSIGISMYPDDGADVSMLMKNADAAMYRAKEKNPNAYEWSTPSMSADALERHAIEQELRKAGARNEFVLHYQPQVNLGSGEVVGIEALLRWDHPTRGMVSPAEFIPLAEETGLIVGIGEWVLRTACRQNKEWQLAGYQPVRMAVNLSVSQFMQDNIVEIVSGILEETGLEPRYLELEITESVAMRNADKVSVKLEKLKNLGLQISIDDFGTGYSSLSYLQQFPINRLKIDRSFVNKVTQSEDDAVIASSIIAMAQSLKLEVIAEGVETAEQFDFLRRRACTEMQGYFFSRPLPAGEIVELLRCTEEAEQAAIV</sequence>
<dbReference type="CDD" id="cd01948">
    <property type="entry name" value="EAL"/>
    <property type="match status" value="1"/>
</dbReference>
<protein>
    <submittedName>
        <fullName evidence="5">EAL domain-containing protein</fullName>
    </submittedName>
</protein>
<name>A0A7X3FKD4_9BACL</name>
<feature type="domain" description="PAC" evidence="2">
    <location>
        <begin position="324"/>
        <end position="375"/>
    </location>
</feature>
<evidence type="ECO:0000313" key="5">
    <source>
        <dbReference type="EMBL" id="MVP01301.1"/>
    </source>
</evidence>
<dbReference type="SMART" id="SM00267">
    <property type="entry name" value="GGDEF"/>
    <property type="match status" value="1"/>
</dbReference>
<dbReference type="SUPFAM" id="SSF55073">
    <property type="entry name" value="Nucleotide cyclase"/>
    <property type="match status" value="1"/>
</dbReference>
<feature type="domain" description="GGDEF" evidence="4">
    <location>
        <begin position="407"/>
        <end position="540"/>
    </location>
</feature>
<gene>
    <name evidence="5" type="ORF">EDM21_17535</name>
</gene>
<dbReference type="Pfam" id="PF08448">
    <property type="entry name" value="PAS_4"/>
    <property type="match status" value="2"/>
</dbReference>
<dbReference type="PROSITE" id="PS50112">
    <property type="entry name" value="PAS"/>
    <property type="match status" value="2"/>
</dbReference>
<dbReference type="FunFam" id="3.20.20.450:FF:000001">
    <property type="entry name" value="Cyclic di-GMP phosphodiesterase yahA"/>
    <property type="match status" value="1"/>
</dbReference>
<dbReference type="Gene3D" id="3.20.20.450">
    <property type="entry name" value="EAL domain"/>
    <property type="match status" value="1"/>
</dbReference>
<dbReference type="SMART" id="SM00091">
    <property type="entry name" value="PAS"/>
    <property type="match status" value="2"/>
</dbReference>
<evidence type="ECO:0000259" key="4">
    <source>
        <dbReference type="PROSITE" id="PS50887"/>
    </source>
</evidence>
<dbReference type="InterPro" id="IPR000700">
    <property type="entry name" value="PAS-assoc_C"/>
</dbReference>
<dbReference type="InterPro" id="IPR013656">
    <property type="entry name" value="PAS_4"/>
</dbReference>
<dbReference type="InterPro" id="IPR001633">
    <property type="entry name" value="EAL_dom"/>
</dbReference>
<dbReference type="InterPro" id="IPR029787">
    <property type="entry name" value="Nucleotide_cyclase"/>
</dbReference>
<dbReference type="AlphaFoldDB" id="A0A7X3FKD4"/>
<dbReference type="CDD" id="cd01949">
    <property type="entry name" value="GGDEF"/>
    <property type="match status" value="1"/>
</dbReference>
<evidence type="ECO:0000259" key="1">
    <source>
        <dbReference type="PROSITE" id="PS50112"/>
    </source>
</evidence>
<dbReference type="InterPro" id="IPR001610">
    <property type="entry name" value="PAC"/>
</dbReference>
<proteinExistence type="predicted"/>
<dbReference type="FunFam" id="3.30.70.270:FF:000001">
    <property type="entry name" value="Diguanylate cyclase domain protein"/>
    <property type="match status" value="1"/>
</dbReference>
<comment type="caution">
    <text evidence="5">The sequence shown here is derived from an EMBL/GenBank/DDBJ whole genome shotgun (WGS) entry which is preliminary data.</text>
</comment>
<dbReference type="InterPro" id="IPR035965">
    <property type="entry name" value="PAS-like_dom_sf"/>
</dbReference>
<dbReference type="CDD" id="cd00130">
    <property type="entry name" value="PAS"/>
    <property type="match status" value="2"/>
</dbReference>
<dbReference type="Gene3D" id="3.30.450.20">
    <property type="entry name" value="PAS domain"/>
    <property type="match status" value="2"/>
</dbReference>
<dbReference type="SMART" id="SM00052">
    <property type="entry name" value="EAL"/>
    <property type="match status" value="1"/>
</dbReference>
<feature type="domain" description="EAL" evidence="3">
    <location>
        <begin position="549"/>
        <end position="803"/>
    </location>
</feature>
<evidence type="ECO:0000259" key="2">
    <source>
        <dbReference type="PROSITE" id="PS50113"/>
    </source>
</evidence>
<reference evidence="5 6" key="1">
    <citation type="journal article" date="2019" name="Microorganisms">
        <title>Paenibacillus lutrae sp. nov., A Chitinolytic Species Isolated from A River Otter in Castril Natural Park, Granada, Spain.</title>
        <authorList>
            <person name="Rodriguez M."/>
            <person name="Reina J.C."/>
            <person name="Bejar V."/>
            <person name="Llamas I."/>
        </authorList>
    </citation>
    <scope>NUCLEOTIDE SEQUENCE [LARGE SCALE GENOMIC DNA]</scope>
    <source>
        <strain evidence="5 6">N10</strain>
    </source>
</reference>